<sequence length="321" mass="36775">MASEEEQQKADQTLAQQLAESEQAMYEQSQQQIQEIEDEVRQTQALVGGKETIEAGLISAYDQATSPEYYQKALELSNRYSHIRKIRGDGNCFYRATLTAVIERVLHNRDELEPLNVLCKGWRKRLMDQNFPELTTGDFCDAMETLLESIKENLKTNEVLMDDLNQDGIANYYVAFLRLITSGYLRENEAEYAGFIEGGRTLDQYCIDEIEPMWKDCDHLSIIALVNALILFINKNSVKNITEISGTTITKMPREIKEVKEFLVVSRRKDAKYVLVKTNPQNVKFKVRCSKYLYTLVLADKEKASKVKSSLPNGLTVKEIK</sequence>
<evidence type="ECO:0000313" key="1">
    <source>
        <dbReference type="Proteomes" id="UP000887580"/>
    </source>
</evidence>
<proteinExistence type="predicted"/>
<evidence type="ECO:0000313" key="2">
    <source>
        <dbReference type="WBParaSite" id="PS1159_v2.g18685.t1"/>
    </source>
</evidence>
<accession>A0AC35FL17</accession>
<reference evidence="2" key="1">
    <citation type="submission" date="2022-11" db="UniProtKB">
        <authorList>
            <consortium name="WormBaseParasite"/>
        </authorList>
    </citation>
    <scope>IDENTIFICATION</scope>
</reference>
<protein>
    <submittedName>
        <fullName evidence="2">Large ribosomal subunit protein eL38</fullName>
    </submittedName>
</protein>
<dbReference type="WBParaSite" id="PS1159_v2.g18685.t1">
    <property type="protein sequence ID" value="PS1159_v2.g18685.t1"/>
    <property type="gene ID" value="PS1159_v2.g18685"/>
</dbReference>
<name>A0AC35FL17_9BILA</name>
<dbReference type="Proteomes" id="UP000887580">
    <property type="component" value="Unplaced"/>
</dbReference>
<organism evidence="1 2">
    <name type="scientific">Panagrolaimus sp. PS1159</name>
    <dbReference type="NCBI Taxonomy" id="55785"/>
    <lineage>
        <taxon>Eukaryota</taxon>
        <taxon>Metazoa</taxon>
        <taxon>Ecdysozoa</taxon>
        <taxon>Nematoda</taxon>
        <taxon>Chromadorea</taxon>
        <taxon>Rhabditida</taxon>
        <taxon>Tylenchina</taxon>
        <taxon>Panagrolaimomorpha</taxon>
        <taxon>Panagrolaimoidea</taxon>
        <taxon>Panagrolaimidae</taxon>
        <taxon>Panagrolaimus</taxon>
    </lineage>
</organism>